<feature type="chain" id="PRO_5046944939" evidence="1">
    <location>
        <begin position="25"/>
        <end position="510"/>
    </location>
</feature>
<accession>A0ABU5VT00</accession>
<name>A0ABU5VT00_9BACT</name>
<evidence type="ECO:0000313" key="3">
    <source>
        <dbReference type="Proteomes" id="UP001302274"/>
    </source>
</evidence>
<evidence type="ECO:0000313" key="2">
    <source>
        <dbReference type="EMBL" id="MEA9355145.1"/>
    </source>
</evidence>
<keyword evidence="3" id="KW-1185">Reference proteome</keyword>
<reference evidence="2 3" key="1">
    <citation type="submission" date="2023-11" db="EMBL/GenBank/DDBJ databases">
        <title>A Novel Polar Bacteriovorax (B. antarcticus) Isolated from the Biocrust in Antarctica.</title>
        <authorList>
            <person name="Mun W."/>
            <person name="Choi S.Y."/>
            <person name="Mitchell R.J."/>
        </authorList>
    </citation>
    <scope>NUCLEOTIDE SEQUENCE [LARGE SCALE GENOMIC DNA]</scope>
    <source>
        <strain evidence="2 3">PP10</strain>
    </source>
</reference>
<dbReference type="Proteomes" id="UP001302274">
    <property type="component" value="Unassembled WGS sequence"/>
</dbReference>
<comment type="caution">
    <text evidence="2">The sequence shown here is derived from an EMBL/GenBank/DDBJ whole genome shotgun (WGS) entry which is preliminary data.</text>
</comment>
<dbReference type="RefSeq" id="WP_323574633.1">
    <property type="nucleotide sequence ID" value="NZ_JAYGJQ010000001.1"/>
</dbReference>
<gene>
    <name evidence="2" type="ORF">SHI21_02985</name>
</gene>
<keyword evidence="1" id="KW-0732">Signal</keyword>
<evidence type="ECO:0000256" key="1">
    <source>
        <dbReference type="SAM" id="SignalP"/>
    </source>
</evidence>
<feature type="signal peptide" evidence="1">
    <location>
        <begin position="1"/>
        <end position="24"/>
    </location>
</feature>
<proteinExistence type="predicted"/>
<sequence>MKCFNGLHFLILFLSLFGMEKIHAQTPYTLDDVRGESKACEQSLEENNLKPICQIPEKNSYNSLDKNVEDIDIHLATDEIKREVLTMAESQVTLSLGLLQKMGIKDNNSVLSDRLKKLESSGIKATRSSQELNPELLDKYFIASLRYYDLKRRKENFGLSEIDKKKIDERVKLMEVRYPLITQHNFMKLKEFALPRLNEKQAFTQETSDDSRLLDNFLFNDTPAKLSDISTSELSSKSLAVSGIRGFKPATEGTKEEIRTHLKDDLQKSLASQLGALSKIDSFRECEILTLHSQSAQRAINSSVAPDKVFKKLCECRKANPPIDDSTIMGMGVASMGGLLLCITPTGIGQVIGCPTAVVAGWGASGAAAVNFADSLGKYNDLNDQGNVVAALTKNEVNQKELELIRGKESELVKDMTTQQMTGLIGFGVGHVGFSGLSQIYKKSKLALSLKKLNAGQQARMEKAVAKLDPEEQIKAFVVLDKLDDESREVLLANPEILLKELKKGGRCEL</sequence>
<organism evidence="2 3">
    <name type="scientific">Bacteriovorax antarcticus</name>
    <dbReference type="NCBI Taxonomy" id="3088717"/>
    <lineage>
        <taxon>Bacteria</taxon>
        <taxon>Pseudomonadati</taxon>
        <taxon>Bdellovibrionota</taxon>
        <taxon>Bacteriovoracia</taxon>
        <taxon>Bacteriovoracales</taxon>
        <taxon>Bacteriovoracaceae</taxon>
        <taxon>Bacteriovorax</taxon>
    </lineage>
</organism>
<dbReference type="EMBL" id="JAYGJQ010000001">
    <property type="protein sequence ID" value="MEA9355145.1"/>
    <property type="molecule type" value="Genomic_DNA"/>
</dbReference>
<protein>
    <submittedName>
        <fullName evidence="2">Uncharacterized protein</fullName>
    </submittedName>
</protein>